<dbReference type="EMBL" id="AE016825">
    <property type="protein sequence ID" value="AAQ61738.1"/>
    <property type="molecule type" value="Genomic_DNA"/>
</dbReference>
<keyword evidence="3" id="KW-1185">Reference proteome</keyword>
<dbReference type="Proteomes" id="UP000001424">
    <property type="component" value="Chromosome"/>
</dbReference>
<protein>
    <recommendedName>
        <fullName evidence="4">Invasion gene expression up-regulator, SirB</fullName>
    </recommendedName>
</protein>
<evidence type="ECO:0000313" key="2">
    <source>
        <dbReference type="EMBL" id="AAQ61738.1"/>
    </source>
</evidence>
<feature type="transmembrane region" description="Helical" evidence="1">
    <location>
        <begin position="91"/>
        <end position="112"/>
    </location>
</feature>
<proteinExistence type="predicted"/>
<dbReference type="Pfam" id="PF04247">
    <property type="entry name" value="SirB"/>
    <property type="match status" value="1"/>
</dbReference>
<dbReference type="STRING" id="243365.CV_4078"/>
<dbReference type="InterPro" id="IPR007360">
    <property type="entry name" value="SirB"/>
</dbReference>
<dbReference type="PANTHER" id="PTHR39594:SF1">
    <property type="entry name" value="PROTEIN YCHQ"/>
    <property type="match status" value="1"/>
</dbReference>
<dbReference type="eggNOG" id="COG3094">
    <property type="taxonomic scope" value="Bacteria"/>
</dbReference>
<accession>Q7NQQ9</accession>
<organism evidence="2 3">
    <name type="scientific">Chromobacterium violaceum (strain ATCC 12472 / DSM 30191 / JCM 1249 / CCUG 213 / NBRC 12614 / NCIMB 9131 / NCTC 9757 / MK)</name>
    <dbReference type="NCBI Taxonomy" id="243365"/>
    <lineage>
        <taxon>Bacteria</taxon>
        <taxon>Pseudomonadati</taxon>
        <taxon>Pseudomonadota</taxon>
        <taxon>Betaproteobacteria</taxon>
        <taxon>Neisseriales</taxon>
        <taxon>Chromobacteriaceae</taxon>
        <taxon>Chromobacterium</taxon>
    </lineage>
</organism>
<feature type="transmembrane region" description="Helical" evidence="1">
    <location>
        <begin position="118"/>
        <end position="135"/>
    </location>
</feature>
<evidence type="ECO:0000313" key="3">
    <source>
        <dbReference type="Proteomes" id="UP000001424"/>
    </source>
</evidence>
<feature type="transmembrane region" description="Helical" evidence="1">
    <location>
        <begin position="21"/>
        <end position="41"/>
    </location>
</feature>
<evidence type="ECO:0008006" key="4">
    <source>
        <dbReference type="Google" id="ProtNLM"/>
    </source>
</evidence>
<dbReference type="AlphaFoldDB" id="Q7NQQ9"/>
<sequence>MYHGRHRRALRLNRRTDMYPYLIVKHAHMGFAYLSILLFAARGALVLGGRGHLLQNKPLRILPHVIDTLLLACAIALVAMGGWPILQSPWLLAKIAGLVAYVVLGSIALRGATPRRRAAAFVAALATVLYIVLVAKTKLALPLL</sequence>
<dbReference type="PIRSF" id="PIRSF005610">
    <property type="entry name" value="SirB"/>
    <property type="match status" value="1"/>
</dbReference>
<keyword evidence="1" id="KW-1133">Transmembrane helix</keyword>
<dbReference type="GO" id="GO:0005886">
    <property type="term" value="C:plasma membrane"/>
    <property type="evidence" value="ECO:0007669"/>
    <property type="project" value="TreeGrafter"/>
</dbReference>
<feature type="transmembrane region" description="Helical" evidence="1">
    <location>
        <begin position="61"/>
        <end position="79"/>
    </location>
</feature>
<dbReference type="KEGG" id="cvi:CV_4078"/>
<dbReference type="HOGENOM" id="CLU_123860_2_0_4"/>
<dbReference type="PANTHER" id="PTHR39594">
    <property type="entry name" value="PROTEIN YCHQ"/>
    <property type="match status" value="1"/>
</dbReference>
<keyword evidence="1" id="KW-0812">Transmembrane</keyword>
<keyword evidence="1" id="KW-0472">Membrane</keyword>
<evidence type="ECO:0000256" key="1">
    <source>
        <dbReference type="SAM" id="Phobius"/>
    </source>
</evidence>
<reference evidence="2 3" key="1">
    <citation type="journal article" date="2003" name="Proc. Natl. Acad. Sci. U.S.A.">
        <title>The complete genome sequence of Chromobacterium violaceum reveals remarkable and exploitable bacterial adaptability.</title>
        <authorList>
            <person name="Vasconcelos A.T.R."/>
            <person name="de Almeida D.F."/>
            <person name="Almeida F.C."/>
            <person name="de Almeida L.G.P."/>
            <person name="de Almeida R."/>
            <person name="Goncalves J.A.A."/>
            <person name="Andrade E.M."/>
            <person name="Antonio R.V."/>
            <person name="Araripe J."/>
            <person name="de Araujo M.F.F."/>
            <person name="Filho S.A."/>
            <person name="Azevedo V."/>
            <person name="Batista A.J."/>
            <person name="Bataus L.A.M."/>
            <person name="Batista J.S."/>
            <person name="Belo A."/>
            <person name="vander Berg C."/>
            <person name="Blamey J."/>
            <person name="Bogo M."/>
            <person name="Bonato S."/>
            <person name="Bordignon J."/>
            <person name="Brito C.A."/>
            <person name="Brocchi M."/>
            <person name="Burity H.A."/>
            <person name="Camargo A.A."/>
            <person name="Cardoso D.D.P."/>
            <person name="Carneiro N.P."/>
            <person name="Carraro D.M."/>
            <person name="Carvalho C.M.B."/>
            <person name="Cascardo J.C.M."/>
            <person name="Cavada B.S."/>
            <person name="Chueire L.M.O."/>
            <person name="Pasa T.B.C."/>
            <person name="Duran N."/>
            <person name="Fagundes N."/>
            <person name="Falcao C.L."/>
            <person name="Fantinatti F."/>
            <person name="Farias I.P."/>
            <person name="Felipe M.S.S."/>
            <person name="Ferrari L.P."/>
            <person name="Ferro J.A."/>
            <person name="Ferro M.I.T."/>
            <person name="Franco G.R."/>
            <person name="Freitas N.S.A."/>
            <person name="Furlan L.R."/>
            <person name="Gazzinelli R.T."/>
            <person name="Gomes E.A."/>
            <person name="Goncalves P.R."/>
            <person name="Grangeiro T.B."/>
            <person name="Grattapaglia D."/>
            <person name="Grisard E.C."/>
            <person name="Guimaraes C.T."/>
            <person name="Hanna E.S."/>
            <person name="Hungria M."/>
            <person name="Jardim S.N."/>
            <person name="Laurino J."/>
            <person name="Leoi L.C.T."/>
            <person name="Fassarella L."/>
            <person name="Lima A."/>
            <person name="Loureiro M.F."/>
            <person name="Lyra M.C.P."/>
            <person name="Macedo M."/>
            <person name="Madeira H.M.F."/>
            <person name="Manfio G.P."/>
            <person name="Maranhao A.Q."/>
            <person name="Martins W.S."/>
            <person name="di Mauro S.M.Z."/>
            <person name="de Medeiros S.R.B."/>
            <person name="Meissner R.D.V."/>
            <person name="Menck C.F.M."/>
            <person name="Moreira M.A.M."/>
            <person name="Nascimento F.F."/>
            <person name="Nicolas M.F."/>
            <person name="Oliveira J.G."/>
            <person name="Oliveira S.C."/>
            <person name="Paixao R.F.C."/>
            <person name="Parente J.A."/>
            <person name="Pedrosa F.O."/>
            <person name="Pena S.J.D."/>
            <person name="Perreira J.O."/>
            <person name="Perreira M."/>
            <person name="Pinto L.S.R.C."/>
            <person name="Pinto L.S."/>
            <person name="Porto J.I.R."/>
            <person name="Potrich D.P."/>
            <person name="Neto C.E.R."/>
            <person name="Reis A.M.M."/>
            <person name="Rigo L.U."/>
            <person name="Rondinelli E."/>
            <person name="dos Santos E.B.P."/>
            <person name="Santos F.R."/>
            <person name="Schneider M.P.C."/>
            <person name="Seuanez H.N."/>
            <person name="Silva A.M.R."/>
            <person name="da Silva A.L.C."/>
            <person name="Silva D.W."/>
            <person name="Silva R."/>
            <person name="Simoes I.C."/>
            <person name="Simon D."/>
            <person name="Soares C.M.A."/>
            <person name="Soares R.B.A."/>
            <person name="Souza E.M."/>
            <person name="Souza K.R.L."/>
            <person name="Souza R.C."/>
            <person name="Steffens M.B.R."/>
            <person name="Steindel M."/>
            <person name="Teixeira S.R."/>
            <person name="Urmenyi T."/>
            <person name="Vettore A."/>
            <person name="Wassem R."/>
            <person name="Zaha A."/>
            <person name="Simpson A.J.G."/>
        </authorList>
    </citation>
    <scope>NUCLEOTIDE SEQUENCE [LARGE SCALE GENOMIC DNA]</scope>
    <source>
        <strain evidence="3">ATCC 12472 / DSM 30191 / JCM 1249 / NBRC 12614 / NCIMB 9131 / NCTC 9757</strain>
    </source>
</reference>
<gene>
    <name evidence="2" type="ordered locus">CV_4078</name>
</gene>
<name>Q7NQQ9_CHRVO</name>